<keyword evidence="6" id="KW-0547">Nucleotide-binding</keyword>
<dbReference type="Pfam" id="PF03744">
    <property type="entry name" value="BioW"/>
    <property type="match status" value="1"/>
</dbReference>
<name>A0A7G7CMA6_9CORY</name>
<evidence type="ECO:0000256" key="8">
    <source>
        <dbReference type="ARBA" id="ARBA00022840"/>
    </source>
</evidence>
<evidence type="ECO:0000313" key="12">
    <source>
        <dbReference type="Proteomes" id="UP000515743"/>
    </source>
</evidence>
<protein>
    <recommendedName>
        <fullName evidence="4">6-carboxyhexanoate--CoA ligase</fullName>
        <ecNumber evidence="4">6.2.1.14</ecNumber>
    </recommendedName>
</protein>
<evidence type="ECO:0000256" key="7">
    <source>
        <dbReference type="ARBA" id="ARBA00022756"/>
    </source>
</evidence>
<comment type="catalytic activity">
    <reaction evidence="10">
        <text>heptanedioate + ATP + CoA = 6-carboxyhexanoyl-CoA + AMP + diphosphate</text>
        <dbReference type="Rhea" id="RHEA:14781"/>
        <dbReference type="ChEBI" id="CHEBI:30616"/>
        <dbReference type="ChEBI" id="CHEBI:33019"/>
        <dbReference type="ChEBI" id="CHEBI:36165"/>
        <dbReference type="ChEBI" id="CHEBI:57287"/>
        <dbReference type="ChEBI" id="CHEBI:57360"/>
        <dbReference type="ChEBI" id="CHEBI:456215"/>
        <dbReference type="EC" id="6.2.1.14"/>
    </reaction>
</comment>
<evidence type="ECO:0000256" key="6">
    <source>
        <dbReference type="ARBA" id="ARBA00022741"/>
    </source>
</evidence>
<keyword evidence="12" id="KW-1185">Reference proteome</keyword>
<dbReference type="EC" id="6.2.1.14" evidence="4"/>
<keyword evidence="5 11" id="KW-0436">Ligase</keyword>
<evidence type="ECO:0000256" key="4">
    <source>
        <dbReference type="ARBA" id="ARBA00012984"/>
    </source>
</evidence>
<dbReference type="InterPro" id="IPR005499">
    <property type="entry name" value="BioW"/>
</dbReference>
<keyword evidence="8" id="KW-0067">ATP-binding</keyword>
<keyword evidence="9" id="KW-0460">Magnesium</keyword>
<evidence type="ECO:0000313" key="11">
    <source>
        <dbReference type="EMBL" id="QNE88722.1"/>
    </source>
</evidence>
<accession>A0A7G7CMA6</accession>
<dbReference type="EMBL" id="CP059404">
    <property type="protein sequence ID" value="QNE88722.1"/>
    <property type="molecule type" value="Genomic_DNA"/>
</dbReference>
<evidence type="ECO:0000256" key="9">
    <source>
        <dbReference type="ARBA" id="ARBA00022842"/>
    </source>
</evidence>
<keyword evidence="7" id="KW-0093">Biotin biosynthesis</keyword>
<comment type="subunit">
    <text evidence="3">Homodimer.</text>
</comment>
<proteinExistence type="predicted"/>
<comment type="cofactor">
    <cofactor evidence="1">
        <name>Mg(2+)</name>
        <dbReference type="ChEBI" id="CHEBI:18420"/>
    </cofactor>
</comment>
<evidence type="ECO:0000256" key="1">
    <source>
        <dbReference type="ARBA" id="ARBA00001946"/>
    </source>
</evidence>
<dbReference type="GO" id="GO:0005524">
    <property type="term" value="F:ATP binding"/>
    <property type="evidence" value="ECO:0007669"/>
    <property type="project" value="UniProtKB-KW"/>
</dbReference>
<dbReference type="GO" id="GO:0042410">
    <property type="term" value="F:6-carboxyhexanoate-CoA ligase activity"/>
    <property type="evidence" value="ECO:0007669"/>
    <property type="project" value="UniProtKB-EC"/>
</dbReference>
<evidence type="ECO:0000256" key="10">
    <source>
        <dbReference type="ARBA" id="ARBA00049553"/>
    </source>
</evidence>
<reference evidence="11 12" key="1">
    <citation type="submission" date="2020-07" db="EMBL/GenBank/DDBJ databases">
        <title>Complete genome and description of Corynebacterium incognita strain Marseille-Q3630 sp. nov.</title>
        <authorList>
            <person name="Boxberger M."/>
        </authorList>
    </citation>
    <scope>NUCLEOTIDE SEQUENCE [LARGE SCALE GENOMIC DNA]</scope>
    <source>
        <strain evidence="11 12">Marseille-Q3630</strain>
    </source>
</reference>
<evidence type="ECO:0000256" key="5">
    <source>
        <dbReference type="ARBA" id="ARBA00022598"/>
    </source>
</evidence>
<dbReference type="KEGG" id="cik:H0194_06345"/>
<comment type="pathway">
    <text evidence="2">Metabolic intermediate metabolism; pimeloyl-CoA biosynthesis; pimeloyl-CoA from pimelate: step 1/1.</text>
</comment>
<evidence type="ECO:0000256" key="2">
    <source>
        <dbReference type="ARBA" id="ARBA00005075"/>
    </source>
</evidence>
<dbReference type="Proteomes" id="UP000515743">
    <property type="component" value="Chromosome"/>
</dbReference>
<gene>
    <name evidence="11" type="ORF">H0194_06345</name>
</gene>
<dbReference type="GO" id="GO:0009102">
    <property type="term" value="P:biotin biosynthetic process"/>
    <property type="evidence" value="ECO:0007669"/>
    <property type="project" value="UniProtKB-KW"/>
</dbReference>
<dbReference type="UniPathway" id="UPA00999">
    <property type="reaction ID" value="UER00351"/>
</dbReference>
<organism evidence="11 12">
    <name type="scientific">Corynebacterium incognita</name>
    <dbReference type="NCBI Taxonomy" id="2754725"/>
    <lineage>
        <taxon>Bacteria</taxon>
        <taxon>Bacillati</taxon>
        <taxon>Actinomycetota</taxon>
        <taxon>Actinomycetes</taxon>
        <taxon>Mycobacteriales</taxon>
        <taxon>Corynebacteriaceae</taxon>
        <taxon>Corynebacterium</taxon>
    </lineage>
</organism>
<sequence>MRASQRGLHISGAERLVSRDNIDDAVRPLIERALNHPKGEPDDVHLCIEPIAEDAIRRIPALRISQHDNNHPEAADAFIDQHLSQITALDANLRAQVISWFRTVSGLRGAMLVCARTGRRLEPDRARGVRVSVVDAVSHTTKSVKNHRAEALVLASKVVAHPNIVGEICMSDDPDYTTGYVTTSHEYCIVPHIKEVGSTVGTRVFLYSGPDAEVAATIEWLENAPVLVEVPHA</sequence>
<evidence type="ECO:0000256" key="3">
    <source>
        <dbReference type="ARBA" id="ARBA00011738"/>
    </source>
</evidence>
<dbReference type="AlphaFoldDB" id="A0A7G7CMA6"/>